<evidence type="ECO:0000259" key="1">
    <source>
        <dbReference type="Pfam" id="PF13443"/>
    </source>
</evidence>
<dbReference type="SUPFAM" id="SSF47413">
    <property type="entry name" value="lambda repressor-like DNA-binding domains"/>
    <property type="match status" value="1"/>
</dbReference>
<evidence type="ECO:0000313" key="2">
    <source>
        <dbReference type="EMBL" id="ARK28756.1"/>
    </source>
</evidence>
<gene>
    <name evidence="2" type="ORF">BkAM31D_02215</name>
</gene>
<reference evidence="2 3" key="1">
    <citation type="submission" date="2017-04" db="EMBL/GenBank/DDBJ databases">
        <title>Bacillus krulwichiae AM31D Genome sequencing and assembly.</title>
        <authorList>
            <person name="Krulwich T.A."/>
            <person name="Anastor L."/>
            <person name="Ehrlich R."/>
            <person name="Ehrlich G.D."/>
            <person name="Janto B."/>
        </authorList>
    </citation>
    <scope>NUCLEOTIDE SEQUENCE [LARGE SCALE GENOMIC DNA]</scope>
    <source>
        <strain evidence="2 3">AM31D</strain>
    </source>
</reference>
<dbReference type="InterPro" id="IPR010982">
    <property type="entry name" value="Lambda_DNA-bd_dom_sf"/>
</dbReference>
<keyword evidence="3" id="KW-1185">Reference proteome</keyword>
<dbReference type="AlphaFoldDB" id="A0A1X9M5M5"/>
<dbReference type="InterPro" id="IPR001387">
    <property type="entry name" value="Cro/C1-type_HTH"/>
</dbReference>
<dbReference type="Proteomes" id="UP000193006">
    <property type="component" value="Chromosome"/>
</dbReference>
<name>A0A1X9M5M5_9BACI</name>
<feature type="domain" description="HTH cro/C1-type" evidence="1">
    <location>
        <begin position="6"/>
        <end position="73"/>
    </location>
</feature>
<dbReference type="EMBL" id="CP020814">
    <property type="protein sequence ID" value="ARK28756.1"/>
    <property type="molecule type" value="Genomic_DNA"/>
</dbReference>
<sequence>MIMKNRLKILMAERGINSVSELHRMIQEQGHTMSRRTLDKFARNENNQVHYDTLITLCQVLNCQIHELLIIQEESND</sequence>
<accession>A0A1X9M5M5</accession>
<dbReference type="Gene3D" id="1.10.260.40">
    <property type="entry name" value="lambda repressor-like DNA-binding domains"/>
    <property type="match status" value="1"/>
</dbReference>
<dbReference type="GO" id="GO:0003677">
    <property type="term" value="F:DNA binding"/>
    <property type="evidence" value="ECO:0007669"/>
    <property type="project" value="InterPro"/>
</dbReference>
<dbReference type="STRING" id="199441.BkAM31D_02215"/>
<organism evidence="2 3">
    <name type="scientific">Halalkalibacter krulwichiae</name>
    <dbReference type="NCBI Taxonomy" id="199441"/>
    <lineage>
        <taxon>Bacteria</taxon>
        <taxon>Bacillati</taxon>
        <taxon>Bacillota</taxon>
        <taxon>Bacilli</taxon>
        <taxon>Bacillales</taxon>
        <taxon>Bacillaceae</taxon>
        <taxon>Halalkalibacter</taxon>
    </lineage>
</organism>
<proteinExistence type="predicted"/>
<dbReference type="Pfam" id="PF13443">
    <property type="entry name" value="HTH_26"/>
    <property type="match status" value="1"/>
</dbReference>
<protein>
    <recommendedName>
        <fullName evidence="1">HTH cro/C1-type domain-containing protein</fullName>
    </recommendedName>
</protein>
<dbReference type="KEGG" id="bkw:BkAM31D_02215"/>
<dbReference type="RefSeq" id="WP_066158422.1">
    <property type="nucleotide sequence ID" value="NZ_CP020814.1"/>
</dbReference>
<evidence type="ECO:0000313" key="3">
    <source>
        <dbReference type="Proteomes" id="UP000193006"/>
    </source>
</evidence>